<evidence type="ECO:0000256" key="2">
    <source>
        <dbReference type="SAM" id="Phobius"/>
    </source>
</evidence>
<organism evidence="3 4">
    <name type="scientific">Murinocardiopsis flavida</name>
    <dbReference type="NCBI Taxonomy" id="645275"/>
    <lineage>
        <taxon>Bacteria</taxon>
        <taxon>Bacillati</taxon>
        <taxon>Actinomycetota</taxon>
        <taxon>Actinomycetes</taxon>
        <taxon>Streptosporangiales</taxon>
        <taxon>Nocardiopsidaceae</taxon>
        <taxon>Murinocardiopsis</taxon>
    </lineage>
</organism>
<sequence length="123" mass="12477">MYPYSGGQAYRSRPPQPGSGVSAGFIVAIVLGVLAAPIGVFMMLISFGGFVQGDTEAATAVLVIGAALTAASVGVPVAIGVAGARRRRRMRAGGMGTYGPPVQWPADQGYGPPQGYGYGPPHQ</sequence>
<gene>
    <name evidence="3" type="ORF">CLV63_12756</name>
</gene>
<keyword evidence="2" id="KW-0472">Membrane</keyword>
<evidence type="ECO:0000313" key="4">
    <source>
        <dbReference type="Proteomes" id="UP000240542"/>
    </source>
</evidence>
<reference evidence="3 4" key="1">
    <citation type="submission" date="2018-03" db="EMBL/GenBank/DDBJ databases">
        <title>Genomic Encyclopedia of Archaeal and Bacterial Type Strains, Phase II (KMG-II): from individual species to whole genera.</title>
        <authorList>
            <person name="Goeker M."/>
        </authorList>
    </citation>
    <scope>NUCLEOTIDE SEQUENCE [LARGE SCALE GENOMIC DNA]</scope>
    <source>
        <strain evidence="3 4">DSM 45312</strain>
    </source>
</reference>
<evidence type="ECO:0000313" key="3">
    <source>
        <dbReference type="EMBL" id="PSK89183.1"/>
    </source>
</evidence>
<dbReference type="RefSeq" id="WP_106586279.1">
    <property type="nucleotide sequence ID" value="NZ_PYGA01000027.1"/>
</dbReference>
<keyword evidence="2" id="KW-1133">Transmembrane helix</keyword>
<feature type="transmembrane region" description="Helical" evidence="2">
    <location>
        <begin position="21"/>
        <end position="45"/>
    </location>
</feature>
<evidence type="ECO:0000256" key="1">
    <source>
        <dbReference type="SAM" id="MobiDB-lite"/>
    </source>
</evidence>
<feature type="transmembrane region" description="Helical" evidence="2">
    <location>
        <begin position="57"/>
        <end position="82"/>
    </location>
</feature>
<dbReference type="Proteomes" id="UP000240542">
    <property type="component" value="Unassembled WGS sequence"/>
</dbReference>
<keyword evidence="4" id="KW-1185">Reference proteome</keyword>
<proteinExistence type="predicted"/>
<comment type="caution">
    <text evidence="3">The sequence shown here is derived from an EMBL/GenBank/DDBJ whole genome shotgun (WGS) entry which is preliminary data.</text>
</comment>
<feature type="compositionally biased region" description="Gly residues" evidence="1">
    <location>
        <begin position="112"/>
        <end position="123"/>
    </location>
</feature>
<feature type="region of interest" description="Disordered" evidence="1">
    <location>
        <begin position="92"/>
        <end position="123"/>
    </location>
</feature>
<keyword evidence="2" id="KW-0812">Transmembrane</keyword>
<accession>A0A2P8CW25</accession>
<name>A0A2P8CW25_9ACTN</name>
<dbReference type="EMBL" id="PYGA01000027">
    <property type="protein sequence ID" value="PSK89183.1"/>
    <property type="molecule type" value="Genomic_DNA"/>
</dbReference>
<dbReference type="AlphaFoldDB" id="A0A2P8CW25"/>
<protein>
    <submittedName>
        <fullName evidence="3">Uncharacterized protein</fullName>
    </submittedName>
</protein>